<protein>
    <submittedName>
        <fullName evidence="7">Unnamed protein product</fullName>
    </submittedName>
</protein>
<evidence type="ECO:0000256" key="2">
    <source>
        <dbReference type="ARBA" id="ARBA00022692"/>
    </source>
</evidence>
<evidence type="ECO:0000313" key="7">
    <source>
        <dbReference type="EMBL" id="GMG40717.1"/>
    </source>
</evidence>
<dbReference type="EMBL" id="BSXU01004110">
    <property type="protein sequence ID" value="GMG40717.1"/>
    <property type="molecule type" value="Genomic_DNA"/>
</dbReference>
<feature type="domain" description="TECPR1-like DysF" evidence="6">
    <location>
        <begin position="100"/>
        <end position="212"/>
    </location>
</feature>
<evidence type="ECO:0000256" key="1">
    <source>
        <dbReference type="ARBA" id="ARBA00004141"/>
    </source>
</evidence>
<accession>A0A9W6Z1A8</accession>
<comment type="subcellular location">
    <subcellularLocation>
        <location evidence="1">Membrane</location>
        <topology evidence="1">Multi-pass membrane protein</topology>
    </subcellularLocation>
</comment>
<dbReference type="OrthoDB" id="74314at2759"/>
<keyword evidence="2 5" id="KW-0812">Transmembrane</keyword>
<keyword evidence="8" id="KW-1185">Reference proteome</keyword>
<dbReference type="Proteomes" id="UP001165063">
    <property type="component" value="Unassembled WGS sequence"/>
</dbReference>
<evidence type="ECO:0000313" key="8">
    <source>
        <dbReference type="Proteomes" id="UP001165063"/>
    </source>
</evidence>
<dbReference type="AlphaFoldDB" id="A0A9W6Z1A8"/>
<gene>
    <name evidence="7" type="ORF">Amon01_000643700</name>
</gene>
<comment type="caution">
    <text evidence="7">The sequence shown here is derived from an EMBL/GenBank/DDBJ whole genome shotgun (WGS) entry which is preliminary data.</text>
</comment>
<sequence length="263" mass="30867">MTTTSRTSKTEQFAAEAIRRIREEKDNQIFKLILEYLFRPPNDEDSPTSQHAQLQRKQHVLERYMLRIAHNAFLPTAPQIRKEIVELLYNPRRMNAPGLSLRRLFYNINELSGRITVLLRIHYYFMHVFSWESPSKTLTCLVLYTWGVWYPQLFLIYPIIAIIFTVIIPNYSLNHEINKPRFGNGQLIHNLPFMGDPLLLGYLTGRDRSERQQMWKKKTNFDALDMVITDEDLANLDVDNDALLDLMTADKETTDFIKKVASS</sequence>
<evidence type="ECO:0000256" key="4">
    <source>
        <dbReference type="ARBA" id="ARBA00023136"/>
    </source>
</evidence>
<dbReference type="PANTHER" id="PTHR28304:SF2">
    <property type="entry name" value="PEROXISOMAL MEMBRANE PROTEIN PEX29"/>
    <property type="match status" value="1"/>
</dbReference>
<reference evidence="7" key="1">
    <citation type="submission" date="2023-04" db="EMBL/GenBank/DDBJ databases">
        <title>Ambrosiozyma monospora NBRC 1965.</title>
        <authorList>
            <person name="Ichikawa N."/>
            <person name="Sato H."/>
            <person name="Tonouchi N."/>
        </authorList>
    </citation>
    <scope>NUCLEOTIDE SEQUENCE</scope>
    <source>
        <strain evidence="7">NBRC 1965</strain>
    </source>
</reference>
<organism evidence="7 8">
    <name type="scientific">Ambrosiozyma monospora</name>
    <name type="common">Yeast</name>
    <name type="synonym">Endomycopsis monosporus</name>
    <dbReference type="NCBI Taxonomy" id="43982"/>
    <lineage>
        <taxon>Eukaryota</taxon>
        <taxon>Fungi</taxon>
        <taxon>Dikarya</taxon>
        <taxon>Ascomycota</taxon>
        <taxon>Saccharomycotina</taxon>
        <taxon>Pichiomycetes</taxon>
        <taxon>Pichiales</taxon>
        <taxon>Pichiaceae</taxon>
        <taxon>Ambrosiozyma</taxon>
    </lineage>
</organism>
<evidence type="ECO:0000256" key="5">
    <source>
        <dbReference type="SAM" id="Phobius"/>
    </source>
</evidence>
<feature type="transmembrane region" description="Helical" evidence="5">
    <location>
        <begin position="149"/>
        <end position="171"/>
    </location>
</feature>
<dbReference type="InterPro" id="IPR010482">
    <property type="entry name" value="TECPR1-like_DysF"/>
</dbReference>
<dbReference type="GO" id="GO:0005778">
    <property type="term" value="C:peroxisomal membrane"/>
    <property type="evidence" value="ECO:0007669"/>
    <property type="project" value="UniProtKB-ARBA"/>
</dbReference>
<dbReference type="PANTHER" id="PTHR28304">
    <property type="entry name" value="PEROXISOMAL MEMBRANE PROTEIN PEX29"/>
    <property type="match status" value="1"/>
</dbReference>
<keyword evidence="4 5" id="KW-0472">Membrane</keyword>
<name>A0A9W6Z1A8_AMBMO</name>
<dbReference type="Pfam" id="PF06398">
    <property type="entry name" value="Pex24p"/>
    <property type="match status" value="1"/>
</dbReference>
<dbReference type="InterPro" id="IPR052816">
    <property type="entry name" value="Peroxisomal_Membrane_PEX28-32"/>
</dbReference>
<keyword evidence="3 5" id="KW-1133">Transmembrane helix</keyword>
<dbReference type="GO" id="GO:0007031">
    <property type="term" value="P:peroxisome organization"/>
    <property type="evidence" value="ECO:0007669"/>
    <property type="project" value="TreeGrafter"/>
</dbReference>
<evidence type="ECO:0000256" key="3">
    <source>
        <dbReference type="ARBA" id="ARBA00022989"/>
    </source>
</evidence>
<proteinExistence type="predicted"/>
<evidence type="ECO:0000259" key="6">
    <source>
        <dbReference type="Pfam" id="PF06398"/>
    </source>
</evidence>